<feature type="compositionally biased region" description="Polar residues" evidence="1">
    <location>
        <begin position="8"/>
        <end position="24"/>
    </location>
</feature>
<evidence type="ECO:0000256" key="1">
    <source>
        <dbReference type="SAM" id="MobiDB-lite"/>
    </source>
</evidence>
<keyword evidence="3" id="KW-1185">Reference proteome</keyword>
<gene>
    <name evidence="2" type="ORF">A4U43_C09F12070</name>
</gene>
<protein>
    <recommendedName>
        <fullName evidence="4">DUF3444 domain-containing protein</fullName>
    </recommendedName>
</protein>
<evidence type="ECO:0008006" key="4">
    <source>
        <dbReference type="Google" id="ProtNLM"/>
    </source>
</evidence>
<dbReference type="Proteomes" id="UP000243459">
    <property type="component" value="Chromosome 9"/>
</dbReference>
<dbReference type="EMBL" id="CM007389">
    <property type="protein sequence ID" value="ONK58406.1"/>
    <property type="molecule type" value="Genomic_DNA"/>
</dbReference>
<dbReference type="AlphaFoldDB" id="A0A5P1EBW4"/>
<proteinExistence type="predicted"/>
<organism evidence="2 3">
    <name type="scientific">Asparagus officinalis</name>
    <name type="common">Garden asparagus</name>
    <dbReference type="NCBI Taxonomy" id="4686"/>
    <lineage>
        <taxon>Eukaryota</taxon>
        <taxon>Viridiplantae</taxon>
        <taxon>Streptophyta</taxon>
        <taxon>Embryophyta</taxon>
        <taxon>Tracheophyta</taxon>
        <taxon>Spermatophyta</taxon>
        <taxon>Magnoliopsida</taxon>
        <taxon>Liliopsida</taxon>
        <taxon>Asparagales</taxon>
        <taxon>Asparagaceae</taxon>
        <taxon>Asparagoideae</taxon>
        <taxon>Asparagus</taxon>
    </lineage>
</organism>
<accession>A0A5P1EBW4</accession>
<feature type="compositionally biased region" description="Basic and acidic residues" evidence="1">
    <location>
        <begin position="25"/>
        <end position="49"/>
    </location>
</feature>
<name>A0A5P1EBW4_ASPOF</name>
<evidence type="ECO:0000313" key="3">
    <source>
        <dbReference type="Proteomes" id="UP000243459"/>
    </source>
</evidence>
<dbReference type="Gramene" id="ONK58406">
    <property type="protein sequence ID" value="ONK58406"/>
    <property type="gene ID" value="A4U43_C09F12070"/>
</dbReference>
<evidence type="ECO:0000313" key="2">
    <source>
        <dbReference type="EMBL" id="ONK58406.1"/>
    </source>
</evidence>
<feature type="region of interest" description="Disordered" evidence="1">
    <location>
        <begin position="1"/>
        <end position="49"/>
    </location>
</feature>
<reference evidence="3" key="1">
    <citation type="journal article" date="2017" name="Nat. Commun.">
        <title>The asparagus genome sheds light on the origin and evolution of a young Y chromosome.</title>
        <authorList>
            <person name="Harkess A."/>
            <person name="Zhou J."/>
            <person name="Xu C."/>
            <person name="Bowers J.E."/>
            <person name="Van der Hulst R."/>
            <person name="Ayyampalayam S."/>
            <person name="Mercati F."/>
            <person name="Riccardi P."/>
            <person name="McKain M.R."/>
            <person name="Kakrana A."/>
            <person name="Tang H."/>
            <person name="Ray J."/>
            <person name="Groenendijk J."/>
            <person name="Arikit S."/>
            <person name="Mathioni S.M."/>
            <person name="Nakano M."/>
            <person name="Shan H."/>
            <person name="Telgmann-Rauber A."/>
            <person name="Kanno A."/>
            <person name="Yue Z."/>
            <person name="Chen H."/>
            <person name="Li W."/>
            <person name="Chen Y."/>
            <person name="Xu X."/>
            <person name="Zhang Y."/>
            <person name="Luo S."/>
            <person name="Chen H."/>
            <person name="Gao J."/>
            <person name="Mao Z."/>
            <person name="Pires J.C."/>
            <person name="Luo M."/>
            <person name="Kudrna D."/>
            <person name="Wing R.A."/>
            <person name="Meyers B.C."/>
            <person name="Yi K."/>
            <person name="Kong H."/>
            <person name="Lavrijsen P."/>
            <person name="Sunseri F."/>
            <person name="Falavigna A."/>
            <person name="Ye Y."/>
            <person name="Leebens-Mack J.H."/>
            <person name="Chen G."/>
        </authorList>
    </citation>
    <scope>NUCLEOTIDE SEQUENCE [LARGE SCALE GENOMIC DNA]</scope>
    <source>
        <strain evidence="3">cv. DH0086</strain>
    </source>
</reference>
<sequence>MFKLKSFTPYQTPKKTNPFQPSNSKENEAHKTKRLKIERGSERENERSYDECGNVTSSFDFEKYRASLLLKKGEIWAVKDEFGMSRRYVLVERDGDFHSTKIRMIEVLEDYEEYVGMKIVYLALVRGGNGISFKRYQSAFHTRPKHVREVFSYQVPSARVFGEKSVDDLLELDPSSSLLYVDDIVIK</sequence>